<dbReference type="RefSeq" id="WP_093258980.1">
    <property type="nucleotide sequence ID" value="NZ_FNKK01000002.1"/>
</dbReference>
<sequence length="223" mass="23785">MSDYLSGYSGSSGSEQWKRKATAAFTRALSSILLVLGMLAVMWVLEIFDYTLGGALDVYGIVAWSPDHLSGILFAPFLHGGFAHLTANSLPLLILGVLAAMRGIGRFLAATLIIMLVSGVGVWLTTSPYYVTIGASGLVFGYFGLVVTRGLFDRRLVDILVGVGVAVAYYSLLWGVLPGQPGISWQGHLFGLIGGVLAAWLLRRRKPEVSGPSARSGLPPTLW</sequence>
<comment type="subcellular location">
    <subcellularLocation>
        <location evidence="1">Membrane</location>
        <topology evidence="1">Multi-pass membrane protein</topology>
    </subcellularLocation>
</comment>
<dbReference type="GO" id="GO:0006508">
    <property type="term" value="P:proteolysis"/>
    <property type="evidence" value="ECO:0007669"/>
    <property type="project" value="UniProtKB-KW"/>
</dbReference>
<dbReference type="GO" id="GO:0016020">
    <property type="term" value="C:membrane"/>
    <property type="evidence" value="ECO:0007669"/>
    <property type="project" value="UniProtKB-SubCell"/>
</dbReference>
<organism evidence="7 8">
    <name type="scientific">Thermostaphylospora chromogena</name>
    <dbReference type="NCBI Taxonomy" id="35622"/>
    <lineage>
        <taxon>Bacteria</taxon>
        <taxon>Bacillati</taxon>
        <taxon>Actinomycetota</taxon>
        <taxon>Actinomycetes</taxon>
        <taxon>Streptosporangiales</taxon>
        <taxon>Thermomonosporaceae</taxon>
        <taxon>Thermostaphylospora</taxon>
    </lineage>
</organism>
<dbReference type="Pfam" id="PF01694">
    <property type="entry name" value="Rhomboid"/>
    <property type="match status" value="1"/>
</dbReference>
<protein>
    <submittedName>
        <fullName evidence="7">Membrane associated serine protease, rhomboid family</fullName>
    </submittedName>
</protein>
<keyword evidence="7" id="KW-0645">Protease</keyword>
<dbReference type="InterPro" id="IPR050925">
    <property type="entry name" value="Rhomboid_protease_S54"/>
</dbReference>
<evidence type="ECO:0000256" key="4">
    <source>
        <dbReference type="ARBA" id="ARBA00023136"/>
    </source>
</evidence>
<feature type="transmembrane region" description="Helical" evidence="5">
    <location>
        <begin position="159"/>
        <end position="177"/>
    </location>
</feature>
<dbReference type="PANTHER" id="PTHR43731">
    <property type="entry name" value="RHOMBOID PROTEASE"/>
    <property type="match status" value="1"/>
</dbReference>
<feature type="transmembrane region" description="Helical" evidence="5">
    <location>
        <begin position="24"/>
        <end position="45"/>
    </location>
</feature>
<dbReference type="EMBL" id="FNKK01000002">
    <property type="protein sequence ID" value="SDQ81988.1"/>
    <property type="molecule type" value="Genomic_DNA"/>
</dbReference>
<evidence type="ECO:0000256" key="5">
    <source>
        <dbReference type="SAM" id="Phobius"/>
    </source>
</evidence>
<feature type="transmembrane region" description="Helical" evidence="5">
    <location>
        <begin position="130"/>
        <end position="152"/>
    </location>
</feature>
<dbReference type="Gene3D" id="1.20.1540.10">
    <property type="entry name" value="Rhomboid-like"/>
    <property type="match status" value="1"/>
</dbReference>
<dbReference type="STRING" id="35622.SAMN04489764_2247"/>
<reference evidence="7 8" key="1">
    <citation type="submission" date="2016-10" db="EMBL/GenBank/DDBJ databases">
        <authorList>
            <person name="de Groot N.N."/>
        </authorList>
    </citation>
    <scope>NUCLEOTIDE SEQUENCE [LARGE SCALE GENOMIC DNA]</scope>
    <source>
        <strain evidence="7 8">DSM 43794</strain>
    </source>
</reference>
<accession>A0A1H1E0G9</accession>
<feature type="transmembrane region" description="Helical" evidence="5">
    <location>
        <begin position="107"/>
        <end position="124"/>
    </location>
</feature>
<keyword evidence="3 5" id="KW-1133">Transmembrane helix</keyword>
<evidence type="ECO:0000256" key="1">
    <source>
        <dbReference type="ARBA" id="ARBA00004141"/>
    </source>
</evidence>
<dbReference type="AlphaFoldDB" id="A0A1H1E0G9"/>
<evidence type="ECO:0000259" key="6">
    <source>
        <dbReference type="Pfam" id="PF01694"/>
    </source>
</evidence>
<feature type="transmembrane region" description="Helical" evidence="5">
    <location>
        <begin position="77"/>
        <end position="100"/>
    </location>
</feature>
<evidence type="ECO:0000313" key="8">
    <source>
        <dbReference type="Proteomes" id="UP000217103"/>
    </source>
</evidence>
<evidence type="ECO:0000313" key="7">
    <source>
        <dbReference type="EMBL" id="SDQ81988.1"/>
    </source>
</evidence>
<keyword evidence="8" id="KW-1185">Reference proteome</keyword>
<dbReference type="PANTHER" id="PTHR43731:SF9">
    <property type="entry name" value="SLR1461 PROTEIN"/>
    <property type="match status" value="1"/>
</dbReference>
<keyword evidence="2 5" id="KW-0812">Transmembrane</keyword>
<evidence type="ECO:0000256" key="3">
    <source>
        <dbReference type="ARBA" id="ARBA00022989"/>
    </source>
</evidence>
<dbReference type="GO" id="GO:0004252">
    <property type="term" value="F:serine-type endopeptidase activity"/>
    <property type="evidence" value="ECO:0007669"/>
    <property type="project" value="InterPro"/>
</dbReference>
<feature type="transmembrane region" description="Helical" evidence="5">
    <location>
        <begin position="183"/>
        <end position="202"/>
    </location>
</feature>
<keyword evidence="7" id="KW-0378">Hydrolase</keyword>
<evidence type="ECO:0000256" key="2">
    <source>
        <dbReference type="ARBA" id="ARBA00022692"/>
    </source>
</evidence>
<keyword evidence="4 5" id="KW-0472">Membrane</keyword>
<feature type="domain" description="Peptidase S54 rhomboid" evidence="6">
    <location>
        <begin position="69"/>
        <end position="204"/>
    </location>
</feature>
<name>A0A1H1E0G9_9ACTN</name>
<dbReference type="SUPFAM" id="SSF144091">
    <property type="entry name" value="Rhomboid-like"/>
    <property type="match status" value="1"/>
</dbReference>
<gene>
    <name evidence="7" type="ORF">SAMN04489764_2247</name>
</gene>
<proteinExistence type="predicted"/>
<dbReference type="InterPro" id="IPR035952">
    <property type="entry name" value="Rhomboid-like_sf"/>
</dbReference>
<dbReference type="Proteomes" id="UP000217103">
    <property type="component" value="Unassembled WGS sequence"/>
</dbReference>
<dbReference type="OrthoDB" id="465874at2"/>
<dbReference type="InterPro" id="IPR022764">
    <property type="entry name" value="Peptidase_S54_rhomboid_dom"/>
</dbReference>